<keyword evidence="3" id="KW-1185">Reference proteome</keyword>
<keyword evidence="2" id="KW-0808">Transferase</keyword>
<dbReference type="PANTHER" id="PTHR20858:SF17">
    <property type="entry name" value="HYDROXYMETHYLPYRIMIDINE_PHOSPHOMETHYLPYRIMIDINE KINASE THI20-RELATED"/>
    <property type="match status" value="1"/>
</dbReference>
<dbReference type="Proteomes" id="UP000003806">
    <property type="component" value="Chromosome"/>
</dbReference>
<dbReference type="HOGENOM" id="CLU_1110250_0_0_0"/>
<dbReference type="Pfam" id="PF08543">
    <property type="entry name" value="Phos_pyr_kin"/>
    <property type="match status" value="1"/>
</dbReference>
<evidence type="ECO:0000313" key="2">
    <source>
        <dbReference type="EMBL" id="EHM12786.1"/>
    </source>
</evidence>
<gene>
    <name evidence="2" type="ORF">JonanDRAFT_0368</name>
</gene>
<dbReference type="InterPro" id="IPR029056">
    <property type="entry name" value="Ribokinase-like"/>
</dbReference>
<feature type="domain" description="Pyridoxamine kinase/Phosphomethylpyrimidine kinase" evidence="1">
    <location>
        <begin position="16"/>
        <end position="242"/>
    </location>
</feature>
<dbReference type="AlphaFoldDB" id="H0UJ53"/>
<evidence type="ECO:0000313" key="3">
    <source>
        <dbReference type="Proteomes" id="UP000003806"/>
    </source>
</evidence>
<dbReference type="GO" id="GO:0008902">
    <property type="term" value="F:hydroxymethylpyrimidine kinase activity"/>
    <property type="evidence" value="ECO:0007669"/>
    <property type="project" value="TreeGrafter"/>
</dbReference>
<proteinExistence type="predicted"/>
<dbReference type="eggNOG" id="COG0351">
    <property type="taxonomic scope" value="Bacteria"/>
</dbReference>
<sequence>MKDYRGTALFVGALASSGDGLITALRTFEALGVRGLGAATTVLASGRDGAIRHELPAECVAAQIQEITAGAVGSVMVGTVDRENIVEPLAAALREIPNAKLVLDPFRMLQSGVPDSDKSTLEVVKGGLLPLATVAVFNSPEASLVSGLPIETEDALQEAARCIADMGPVSVLVTGGRLDGQTVTDVLWHAGQAKVWHGPRLDSPRPVGLGDILSAAVAAELAAGSSIENAVDAALAFVRAQLGGDVSEVK</sequence>
<protein>
    <submittedName>
        <fullName evidence="2">Hydroxymethylpyrimidine/phosphomethylpyrimidine kinase</fullName>
    </submittedName>
</protein>
<dbReference type="GO" id="GO:0005829">
    <property type="term" value="C:cytosol"/>
    <property type="evidence" value="ECO:0007669"/>
    <property type="project" value="TreeGrafter"/>
</dbReference>
<keyword evidence="2" id="KW-0418">Kinase</keyword>
<dbReference type="GO" id="GO:0008972">
    <property type="term" value="F:phosphomethylpyrimidine kinase activity"/>
    <property type="evidence" value="ECO:0007669"/>
    <property type="project" value="TreeGrafter"/>
</dbReference>
<dbReference type="EMBL" id="CM001376">
    <property type="protein sequence ID" value="EHM12786.1"/>
    <property type="molecule type" value="Genomic_DNA"/>
</dbReference>
<dbReference type="InterPro" id="IPR013749">
    <property type="entry name" value="PM/HMP-P_kinase-1"/>
</dbReference>
<name>H0UJ53_9BACT</name>
<dbReference type="GO" id="GO:0009228">
    <property type="term" value="P:thiamine biosynthetic process"/>
    <property type="evidence" value="ECO:0007669"/>
    <property type="project" value="TreeGrafter"/>
</dbReference>
<dbReference type="STRING" id="885272.JonanDRAFT_0368"/>
<reference evidence="2 3" key="1">
    <citation type="submission" date="2011-11" db="EMBL/GenBank/DDBJ databases">
        <title>The Noncontiguous Finished genome of Jonquetella anthropi DSM 22815.</title>
        <authorList>
            <consortium name="US DOE Joint Genome Institute (JGI-PGF)"/>
            <person name="Lucas S."/>
            <person name="Copeland A."/>
            <person name="Lapidus A."/>
            <person name="Glavina del Rio T."/>
            <person name="Dalin E."/>
            <person name="Tice H."/>
            <person name="Bruce D."/>
            <person name="Goodwin L."/>
            <person name="Pitluck S."/>
            <person name="Peters L."/>
            <person name="Mikhailova N."/>
            <person name="Held B."/>
            <person name="Kyrpides N."/>
            <person name="Mavromatis K."/>
            <person name="Ivanova N."/>
            <person name="Markowitz V."/>
            <person name="Cheng J.-F."/>
            <person name="Hugenholtz P."/>
            <person name="Woyke T."/>
            <person name="Wu D."/>
            <person name="Gronow S."/>
            <person name="Wellnitz S."/>
            <person name="Brambilla E."/>
            <person name="Klenk H.-P."/>
            <person name="Eisen J.A."/>
        </authorList>
    </citation>
    <scope>NUCLEOTIDE SEQUENCE [LARGE SCALE GENOMIC DNA]</scope>
    <source>
        <strain evidence="2 3">DSM 22815</strain>
    </source>
</reference>
<evidence type="ECO:0000259" key="1">
    <source>
        <dbReference type="Pfam" id="PF08543"/>
    </source>
</evidence>
<organism evidence="2 3">
    <name type="scientific">Jonquetella anthropi DSM 22815</name>
    <dbReference type="NCBI Taxonomy" id="885272"/>
    <lineage>
        <taxon>Bacteria</taxon>
        <taxon>Thermotogati</taxon>
        <taxon>Synergistota</taxon>
        <taxon>Synergistia</taxon>
        <taxon>Synergistales</taxon>
        <taxon>Dethiosulfovibrionaceae</taxon>
        <taxon>Jonquetella</taxon>
    </lineage>
</organism>
<dbReference type="RefSeq" id="WP_008522549.1">
    <property type="nucleotide sequence ID" value="NZ_CM001376.1"/>
</dbReference>
<accession>H0UJ53</accession>
<dbReference type="PANTHER" id="PTHR20858">
    <property type="entry name" value="PHOSPHOMETHYLPYRIMIDINE KINASE"/>
    <property type="match status" value="1"/>
</dbReference>
<dbReference type="SUPFAM" id="SSF53613">
    <property type="entry name" value="Ribokinase-like"/>
    <property type="match status" value="1"/>
</dbReference>
<dbReference type="Gene3D" id="3.40.1190.20">
    <property type="match status" value="1"/>
</dbReference>